<dbReference type="EMBL" id="KI925455">
    <property type="protein sequence ID" value="ETW85593.1"/>
    <property type="molecule type" value="Genomic_DNA"/>
</dbReference>
<dbReference type="GO" id="GO:0004519">
    <property type="term" value="F:endonuclease activity"/>
    <property type="evidence" value="ECO:0007669"/>
    <property type="project" value="UniProtKB-KW"/>
</dbReference>
<keyword evidence="1" id="KW-0808">Transferase</keyword>
<accession>W4KIA3</accession>
<dbReference type="Gene3D" id="3.30.70.270">
    <property type="match status" value="1"/>
</dbReference>
<dbReference type="AlphaFoldDB" id="W4KIA3"/>
<dbReference type="InterPro" id="IPR041373">
    <property type="entry name" value="RT_RNaseH"/>
</dbReference>
<evidence type="ECO:0000256" key="3">
    <source>
        <dbReference type="ARBA" id="ARBA00022722"/>
    </source>
</evidence>
<organism evidence="8 9">
    <name type="scientific">Heterobasidion irregulare (strain TC 32-1)</name>
    <dbReference type="NCBI Taxonomy" id="747525"/>
    <lineage>
        <taxon>Eukaryota</taxon>
        <taxon>Fungi</taxon>
        <taxon>Dikarya</taxon>
        <taxon>Basidiomycota</taxon>
        <taxon>Agaricomycotina</taxon>
        <taxon>Agaricomycetes</taxon>
        <taxon>Russulales</taxon>
        <taxon>Bondarzewiaceae</taxon>
        <taxon>Heterobasidion</taxon>
        <taxon>Heterobasidion annosum species complex</taxon>
    </lineage>
</organism>
<name>W4KIA3_HETIT</name>
<feature type="domain" description="Reverse transcriptase RNase H-like" evidence="7">
    <location>
        <begin position="86"/>
        <end position="157"/>
    </location>
</feature>
<feature type="non-terminal residue" evidence="8">
    <location>
        <position position="178"/>
    </location>
</feature>
<keyword evidence="2" id="KW-0548">Nucleotidyltransferase</keyword>
<evidence type="ECO:0000256" key="6">
    <source>
        <dbReference type="ARBA" id="ARBA00022918"/>
    </source>
</evidence>
<dbReference type="InParanoid" id="W4KIA3"/>
<dbReference type="Pfam" id="PF17917">
    <property type="entry name" value="RT_RNaseH"/>
    <property type="match status" value="1"/>
</dbReference>
<dbReference type="GeneID" id="20667770"/>
<reference evidence="8 9" key="1">
    <citation type="journal article" date="2012" name="New Phytol.">
        <title>Insight into trade-off between wood decay and parasitism from the genome of a fungal forest pathogen.</title>
        <authorList>
            <person name="Olson A."/>
            <person name="Aerts A."/>
            <person name="Asiegbu F."/>
            <person name="Belbahri L."/>
            <person name="Bouzid O."/>
            <person name="Broberg A."/>
            <person name="Canback B."/>
            <person name="Coutinho P.M."/>
            <person name="Cullen D."/>
            <person name="Dalman K."/>
            <person name="Deflorio G."/>
            <person name="van Diepen L.T."/>
            <person name="Dunand C."/>
            <person name="Duplessis S."/>
            <person name="Durling M."/>
            <person name="Gonthier P."/>
            <person name="Grimwood J."/>
            <person name="Fossdal C.G."/>
            <person name="Hansson D."/>
            <person name="Henrissat B."/>
            <person name="Hietala A."/>
            <person name="Himmelstrand K."/>
            <person name="Hoffmeister D."/>
            <person name="Hogberg N."/>
            <person name="James T.Y."/>
            <person name="Karlsson M."/>
            <person name="Kohler A."/>
            <person name="Kues U."/>
            <person name="Lee Y.H."/>
            <person name="Lin Y.C."/>
            <person name="Lind M."/>
            <person name="Lindquist E."/>
            <person name="Lombard V."/>
            <person name="Lucas S."/>
            <person name="Lunden K."/>
            <person name="Morin E."/>
            <person name="Murat C."/>
            <person name="Park J."/>
            <person name="Raffaello T."/>
            <person name="Rouze P."/>
            <person name="Salamov A."/>
            <person name="Schmutz J."/>
            <person name="Solheim H."/>
            <person name="Stahlberg J."/>
            <person name="Velez H."/>
            <person name="de Vries R.P."/>
            <person name="Wiebenga A."/>
            <person name="Woodward S."/>
            <person name="Yakovlev I."/>
            <person name="Garbelotto M."/>
            <person name="Martin F."/>
            <person name="Grigoriev I.V."/>
            <person name="Stenlid J."/>
        </authorList>
    </citation>
    <scope>NUCLEOTIDE SEQUENCE [LARGE SCALE GENOMIC DNA]</scope>
    <source>
        <strain evidence="8 9">TC 32-1</strain>
    </source>
</reference>
<dbReference type="InterPro" id="IPR043128">
    <property type="entry name" value="Rev_trsase/Diguanyl_cyclase"/>
</dbReference>
<evidence type="ECO:0000313" key="9">
    <source>
        <dbReference type="Proteomes" id="UP000030671"/>
    </source>
</evidence>
<keyword evidence="5" id="KW-0378">Hydrolase</keyword>
<dbReference type="GO" id="GO:0003964">
    <property type="term" value="F:RNA-directed DNA polymerase activity"/>
    <property type="evidence" value="ECO:0007669"/>
    <property type="project" value="UniProtKB-KW"/>
</dbReference>
<evidence type="ECO:0000313" key="8">
    <source>
        <dbReference type="EMBL" id="ETW85593.1"/>
    </source>
</evidence>
<dbReference type="eggNOG" id="KOG0017">
    <property type="taxonomic scope" value="Eukaryota"/>
</dbReference>
<evidence type="ECO:0000259" key="7">
    <source>
        <dbReference type="Pfam" id="PF17917"/>
    </source>
</evidence>
<keyword evidence="9" id="KW-1185">Reference proteome</keyword>
<dbReference type="KEGG" id="hir:HETIRDRAFT_16245"/>
<dbReference type="OrthoDB" id="3037028at2759"/>
<dbReference type="HOGENOM" id="CLU_129636_0_0_1"/>
<evidence type="ECO:0000256" key="1">
    <source>
        <dbReference type="ARBA" id="ARBA00022679"/>
    </source>
</evidence>
<proteinExistence type="predicted"/>
<sequence length="178" mass="20270">MIGVIHIFIRNFAHRAHPLTMLTRKDFSFIFRPEQIVAQDDLKLALLSLPALRPIDYSSLANVILIVDTLHLTVKFHFCQCDLDNPFSSITLNDRESRFSQPKLELYGLFRALRALKMYLIGIRNLVIKVDARYIKGMLTNPDLKPSASINCWIIAILTFHFTLVRIPGALHGPDGLS</sequence>
<evidence type="ECO:0000256" key="5">
    <source>
        <dbReference type="ARBA" id="ARBA00022801"/>
    </source>
</evidence>
<gene>
    <name evidence="8" type="ORF">HETIRDRAFT_16245</name>
</gene>
<keyword evidence="3" id="KW-0540">Nuclease</keyword>
<protein>
    <recommendedName>
        <fullName evidence="7">Reverse transcriptase RNase H-like domain-containing protein</fullName>
    </recommendedName>
</protein>
<keyword evidence="4" id="KW-0255">Endonuclease</keyword>
<dbReference type="InterPro" id="IPR043502">
    <property type="entry name" value="DNA/RNA_pol_sf"/>
</dbReference>
<dbReference type="RefSeq" id="XP_009541719.1">
    <property type="nucleotide sequence ID" value="XM_009543424.1"/>
</dbReference>
<keyword evidence="6" id="KW-0695">RNA-directed DNA polymerase</keyword>
<dbReference type="GO" id="GO:0016787">
    <property type="term" value="F:hydrolase activity"/>
    <property type="evidence" value="ECO:0007669"/>
    <property type="project" value="UniProtKB-KW"/>
</dbReference>
<dbReference type="SUPFAM" id="SSF56672">
    <property type="entry name" value="DNA/RNA polymerases"/>
    <property type="match status" value="1"/>
</dbReference>
<evidence type="ECO:0000256" key="2">
    <source>
        <dbReference type="ARBA" id="ARBA00022695"/>
    </source>
</evidence>
<dbReference type="Proteomes" id="UP000030671">
    <property type="component" value="Unassembled WGS sequence"/>
</dbReference>
<evidence type="ECO:0000256" key="4">
    <source>
        <dbReference type="ARBA" id="ARBA00022759"/>
    </source>
</evidence>